<accession>A0A7X6N5I1</accession>
<organism evidence="1 2">
    <name type="scientific">Periweissella fabalis</name>
    <dbReference type="NCBI Taxonomy" id="1070421"/>
    <lineage>
        <taxon>Bacteria</taxon>
        <taxon>Bacillati</taxon>
        <taxon>Bacillota</taxon>
        <taxon>Bacilli</taxon>
        <taxon>Lactobacillales</taxon>
        <taxon>Lactobacillaceae</taxon>
        <taxon>Periweissella</taxon>
    </lineage>
</organism>
<dbReference type="InterPro" id="IPR036397">
    <property type="entry name" value="RNaseH_sf"/>
</dbReference>
<dbReference type="Proteomes" id="UP000549765">
    <property type="component" value="Unassembled WGS sequence"/>
</dbReference>
<dbReference type="Gene3D" id="3.30.420.10">
    <property type="entry name" value="Ribonuclease H-like superfamily/Ribonuclease H"/>
    <property type="match status" value="1"/>
</dbReference>
<protein>
    <submittedName>
        <fullName evidence="1">Uncharacterized protein</fullName>
    </submittedName>
</protein>
<evidence type="ECO:0000313" key="1">
    <source>
        <dbReference type="EMBL" id="NKZ25062.1"/>
    </source>
</evidence>
<gene>
    <name evidence="1" type="ORF">HF964_09735</name>
</gene>
<dbReference type="GO" id="GO:0003676">
    <property type="term" value="F:nucleic acid binding"/>
    <property type="evidence" value="ECO:0007669"/>
    <property type="project" value="InterPro"/>
</dbReference>
<dbReference type="RefSeq" id="WP_168722853.1">
    <property type="nucleotide sequence ID" value="NZ_JAAXPN010000018.1"/>
</dbReference>
<keyword evidence="2" id="KW-1185">Reference proteome</keyword>
<evidence type="ECO:0000313" key="2">
    <source>
        <dbReference type="Proteomes" id="UP000549765"/>
    </source>
</evidence>
<name>A0A7X6N5I1_9LACO</name>
<sequence length="113" mass="13152">MINKKYTIGLDIGTNSVGWAVIDNEFNLASGKKKINDNGIIKRSRTNLWGVRLFSEADTAADRRRIARRKERLNYLRGLFENEILKFDDNFFIRMDESFLKTDDKGAKTFNRS</sequence>
<dbReference type="AlphaFoldDB" id="A0A7X6N5I1"/>
<reference evidence="1 2" key="1">
    <citation type="submission" date="2020-04" db="EMBL/GenBank/DDBJ databases">
        <title>MicrobeNet Type strains.</title>
        <authorList>
            <person name="Nicholson A.C."/>
        </authorList>
    </citation>
    <scope>NUCLEOTIDE SEQUENCE [LARGE SCALE GENOMIC DNA]</scope>
    <source>
        <strain evidence="1 2">CCUG 61472</strain>
    </source>
</reference>
<comment type="caution">
    <text evidence="1">The sequence shown here is derived from an EMBL/GenBank/DDBJ whole genome shotgun (WGS) entry which is preliminary data.</text>
</comment>
<proteinExistence type="predicted"/>
<dbReference type="EMBL" id="JAAXPN010000018">
    <property type="protein sequence ID" value="NKZ25062.1"/>
    <property type="molecule type" value="Genomic_DNA"/>
</dbReference>